<accession>A0A9Q3YKF5</accession>
<name>A0A9Q3YKF5_VIBPH</name>
<sequence>MIHIKIDLDTALQVPLIDKTLAQLVTENFTKWPTQATCAVQESDGGICWWSSPVSDVKKGMESAAEDGDLTSILGIGNMVTVEYVEYNNQAICAKDWKSGLVTEEEFSSSIG</sequence>
<evidence type="ECO:0000313" key="2">
    <source>
        <dbReference type="Proteomes" id="UP000726777"/>
    </source>
</evidence>
<gene>
    <name evidence="1" type="ORF">IB292_03005</name>
</gene>
<dbReference type="AlphaFoldDB" id="A0A9Q3YKF5"/>
<dbReference type="EMBL" id="JACVHL010000002">
    <property type="protein sequence ID" value="MCC3804000.1"/>
    <property type="molecule type" value="Genomic_DNA"/>
</dbReference>
<organism evidence="1 2">
    <name type="scientific">Vibrio parahaemolyticus</name>
    <dbReference type="NCBI Taxonomy" id="670"/>
    <lineage>
        <taxon>Bacteria</taxon>
        <taxon>Pseudomonadati</taxon>
        <taxon>Pseudomonadota</taxon>
        <taxon>Gammaproteobacteria</taxon>
        <taxon>Vibrionales</taxon>
        <taxon>Vibrionaceae</taxon>
        <taxon>Vibrio</taxon>
    </lineage>
</organism>
<proteinExistence type="predicted"/>
<protein>
    <submittedName>
        <fullName evidence="1">Uncharacterized protein</fullName>
    </submittedName>
</protein>
<dbReference type="Proteomes" id="UP000726777">
    <property type="component" value="Unassembled WGS sequence"/>
</dbReference>
<evidence type="ECO:0000313" key="1">
    <source>
        <dbReference type="EMBL" id="MCC3804000.1"/>
    </source>
</evidence>
<reference evidence="1" key="1">
    <citation type="submission" date="2020-09" db="EMBL/GenBank/DDBJ databases">
        <title>Genome sequence of Vibrio parahaemolyticus isolates.</title>
        <authorList>
            <person name="Hammerl J.A."/>
            <person name="Strauch E."/>
        </authorList>
    </citation>
    <scope>NUCLEOTIDE SEQUENCE</scope>
    <source>
        <strain evidence="1">17-VB00146</strain>
    </source>
</reference>
<dbReference type="RefSeq" id="WP_228085673.1">
    <property type="nucleotide sequence ID" value="NZ_JACVHL010000002.1"/>
</dbReference>
<comment type="caution">
    <text evidence="1">The sequence shown here is derived from an EMBL/GenBank/DDBJ whole genome shotgun (WGS) entry which is preliminary data.</text>
</comment>